<evidence type="ECO:0000256" key="1">
    <source>
        <dbReference type="ARBA" id="ARBA00004994"/>
    </source>
</evidence>
<feature type="domain" description="Ketopantoate reductase N-terminal" evidence="11">
    <location>
        <begin position="3"/>
        <end position="149"/>
    </location>
</feature>
<dbReference type="GO" id="GO:0008677">
    <property type="term" value="F:2-dehydropantoate 2-reductase activity"/>
    <property type="evidence" value="ECO:0007669"/>
    <property type="project" value="UniProtKB-EC"/>
</dbReference>
<evidence type="ECO:0000313" key="13">
    <source>
        <dbReference type="EMBL" id="KGB22435.1"/>
    </source>
</evidence>
<dbReference type="FunFam" id="1.10.1040.10:FF:000017">
    <property type="entry name" value="2-dehydropantoate 2-reductase"/>
    <property type="match status" value="1"/>
</dbReference>
<dbReference type="InterPro" id="IPR013332">
    <property type="entry name" value="KPR_N"/>
</dbReference>
<dbReference type="InterPro" id="IPR036291">
    <property type="entry name" value="NAD(P)-bd_dom_sf"/>
</dbReference>
<dbReference type="Pfam" id="PF08546">
    <property type="entry name" value="ApbA_C"/>
    <property type="match status" value="1"/>
</dbReference>
<dbReference type="InterPro" id="IPR013328">
    <property type="entry name" value="6PGD_dom2"/>
</dbReference>
<keyword evidence="7 10" id="KW-0560">Oxidoreductase</keyword>
<evidence type="ECO:0000256" key="6">
    <source>
        <dbReference type="ARBA" id="ARBA00022857"/>
    </source>
</evidence>
<dbReference type="InterPro" id="IPR003710">
    <property type="entry name" value="ApbA"/>
</dbReference>
<comment type="catalytic activity">
    <reaction evidence="9 10">
        <text>(R)-pantoate + NADP(+) = 2-dehydropantoate + NADPH + H(+)</text>
        <dbReference type="Rhea" id="RHEA:16233"/>
        <dbReference type="ChEBI" id="CHEBI:11561"/>
        <dbReference type="ChEBI" id="CHEBI:15378"/>
        <dbReference type="ChEBI" id="CHEBI:15980"/>
        <dbReference type="ChEBI" id="CHEBI:57783"/>
        <dbReference type="ChEBI" id="CHEBI:58349"/>
        <dbReference type="EC" id="1.1.1.169"/>
    </reaction>
</comment>
<evidence type="ECO:0000256" key="10">
    <source>
        <dbReference type="RuleBase" id="RU362068"/>
    </source>
</evidence>
<dbReference type="Pfam" id="PF02558">
    <property type="entry name" value="ApbA"/>
    <property type="match status" value="1"/>
</dbReference>
<dbReference type="NCBIfam" id="TIGR00745">
    <property type="entry name" value="apbA_panE"/>
    <property type="match status" value="1"/>
</dbReference>
<evidence type="ECO:0000256" key="8">
    <source>
        <dbReference type="ARBA" id="ARBA00032024"/>
    </source>
</evidence>
<dbReference type="InterPro" id="IPR013752">
    <property type="entry name" value="KPA_reductase"/>
</dbReference>
<dbReference type="InterPro" id="IPR050838">
    <property type="entry name" value="Ketopantoate_reductase"/>
</dbReference>
<dbReference type="InterPro" id="IPR008927">
    <property type="entry name" value="6-PGluconate_DH-like_C_sf"/>
</dbReference>
<dbReference type="PANTHER" id="PTHR43765">
    <property type="entry name" value="2-DEHYDROPANTOATE 2-REDUCTASE-RELATED"/>
    <property type="match status" value="1"/>
</dbReference>
<evidence type="ECO:0000256" key="7">
    <source>
        <dbReference type="ARBA" id="ARBA00023002"/>
    </source>
</evidence>
<dbReference type="AlphaFoldDB" id="A0A094YK67"/>
<dbReference type="Proteomes" id="UP000029448">
    <property type="component" value="Unassembled WGS sequence"/>
</dbReference>
<evidence type="ECO:0000256" key="5">
    <source>
        <dbReference type="ARBA" id="ARBA00022655"/>
    </source>
</evidence>
<dbReference type="Gene3D" id="1.10.1040.10">
    <property type="entry name" value="N-(1-d-carboxylethyl)-l-norvaline Dehydrogenase, domain 2"/>
    <property type="match status" value="1"/>
</dbReference>
<dbReference type="SUPFAM" id="SSF48179">
    <property type="entry name" value="6-phosphogluconate dehydrogenase C-terminal domain-like"/>
    <property type="match status" value="1"/>
</dbReference>
<dbReference type="PANTHER" id="PTHR43765:SF2">
    <property type="entry name" value="2-DEHYDROPANTOATE 2-REDUCTASE"/>
    <property type="match status" value="1"/>
</dbReference>
<dbReference type="EMBL" id="JOKM01000079">
    <property type="protein sequence ID" value="KGB22435.1"/>
    <property type="molecule type" value="Genomic_DNA"/>
</dbReference>
<comment type="function">
    <text evidence="10">Catalyzes the NADPH-dependent reduction of ketopantoate into pantoic acid.</text>
</comment>
<dbReference type="UniPathway" id="UPA00028">
    <property type="reaction ID" value="UER00004"/>
</dbReference>
<evidence type="ECO:0000256" key="9">
    <source>
        <dbReference type="ARBA" id="ARBA00048793"/>
    </source>
</evidence>
<dbReference type="GO" id="GO:0005737">
    <property type="term" value="C:cytoplasm"/>
    <property type="evidence" value="ECO:0007669"/>
    <property type="project" value="TreeGrafter"/>
</dbReference>
<comment type="caution">
    <text evidence="13">The sequence shown here is derived from an EMBL/GenBank/DDBJ whole genome shotgun (WGS) entry which is preliminary data.</text>
</comment>
<name>A0A094YK67_9PROT</name>
<dbReference type="Gene3D" id="3.40.50.720">
    <property type="entry name" value="NAD(P)-binding Rossmann-like Domain"/>
    <property type="match status" value="1"/>
</dbReference>
<dbReference type="PATRIC" id="fig|104102.7.peg.2419"/>
<keyword evidence="14" id="KW-1185">Reference proteome</keyword>
<sequence length="301" mass="31373">MRIAVIGAGAVGCYVGGLLALAGHDVTLLGRAVHVDAIQAHGLSLDMPDGTRRIDVKAITRAADLSPADVVLVCVKSADTEEAGRELAPALQEGTVILSLQNGVDNAEKLSAVTGRLVIPAVVYVAVDMTGPGHVGYHGGGRLLIGTTPQSEEIASVFTQAGVPTIVSGHVMDALWTKLTINCAYNALSAVAQISYASMLTVEGVTGVMAQVVQECQDVAAACQVWLPETLLAQVLDIAKLMPDQKSSTAQDLKRGKPTEIDFLNGYVVRKGAEFGIATPVNQALQVMVKLAEKSRSVAKP</sequence>
<keyword evidence="5 10" id="KW-0566">Pantothenate biosynthesis</keyword>
<evidence type="ECO:0000259" key="12">
    <source>
        <dbReference type="Pfam" id="PF08546"/>
    </source>
</evidence>
<dbReference type="GO" id="GO:0015940">
    <property type="term" value="P:pantothenate biosynthetic process"/>
    <property type="evidence" value="ECO:0007669"/>
    <property type="project" value="UniProtKB-UniPathway"/>
</dbReference>
<protein>
    <recommendedName>
        <fullName evidence="4 10">2-dehydropantoate 2-reductase</fullName>
        <ecNumber evidence="3 10">1.1.1.169</ecNumber>
    </recommendedName>
    <alternativeName>
        <fullName evidence="8 10">Ketopantoate reductase</fullName>
    </alternativeName>
</protein>
<dbReference type="EC" id="1.1.1.169" evidence="3 10"/>
<dbReference type="GeneID" id="89479478"/>
<proteinExistence type="inferred from homology"/>
<evidence type="ECO:0000256" key="2">
    <source>
        <dbReference type="ARBA" id="ARBA00007870"/>
    </source>
</evidence>
<evidence type="ECO:0000256" key="4">
    <source>
        <dbReference type="ARBA" id="ARBA00019465"/>
    </source>
</evidence>
<dbReference type="GO" id="GO:0050661">
    <property type="term" value="F:NADP binding"/>
    <property type="evidence" value="ECO:0007669"/>
    <property type="project" value="TreeGrafter"/>
</dbReference>
<comment type="pathway">
    <text evidence="1 10">Cofactor biosynthesis; (R)-pantothenate biosynthesis; (R)-pantoate from 3-methyl-2-oxobutanoate: step 2/2.</text>
</comment>
<gene>
    <name evidence="13" type="ORF">AtDm6_2446</name>
</gene>
<dbReference type="STRING" id="104102.AtDm6_2446"/>
<dbReference type="RefSeq" id="WP_035380996.1">
    <property type="nucleotide sequence ID" value="NZ_JAUYUW010000001.1"/>
</dbReference>
<evidence type="ECO:0000313" key="14">
    <source>
        <dbReference type="Proteomes" id="UP000029448"/>
    </source>
</evidence>
<keyword evidence="6 10" id="KW-0521">NADP</keyword>
<evidence type="ECO:0000259" key="11">
    <source>
        <dbReference type="Pfam" id="PF02558"/>
    </source>
</evidence>
<accession>A0A094YK67</accession>
<reference evidence="13 14" key="1">
    <citation type="submission" date="2014-06" db="EMBL/GenBank/DDBJ databases">
        <title>Functional and comparative genomic analyses of the Drosophila gut microbiota identify candidate symbiosis factors.</title>
        <authorList>
            <person name="Newell P.D."/>
            <person name="Chaston J.M."/>
            <person name="Douglas A.E."/>
        </authorList>
    </citation>
    <scope>NUCLEOTIDE SEQUENCE [LARGE SCALE GENOMIC DNA]</scope>
    <source>
        <strain evidence="13 14">DmCS_006</strain>
    </source>
</reference>
<evidence type="ECO:0000256" key="3">
    <source>
        <dbReference type="ARBA" id="ARBA00013014"/>
    </source>
</evidence>
<organism evidence="13 14">
    <name type="scientific">Acetobacter tropicalis</name>
    <dbReference type="NCBI Taxonomy" id="104102"/>
    <lineage>
        <taxon>Bacteria</taxon>
        <taxon>Pseudomonadati</taxon>
        <taxon>Pseudomonadota</taxon>
        <taxon>Alphaproteobacteria</taxon>
        <taxon>Acetobacterales</taxon>
        <taxon>Acetobacteraceae</taxon>
        <taxon>Acetobacter</taxon>
    </lineage>
</organism>
<dbReference type="SUPFAM" id="SSF51735">
    <property type="entry name" value="NAD(P)-binding Rossmann-fold domains"/>
    <property type="match status" value="1"/>
</dbReference>
<comment type="similarity">
    <text evidence="2 10">Belongs to the ketopantoate reductase family.</text>
</comment>
<feature type="domain" description="Ketopantoate reductase C-terminal" evidence="12">
    <location>
        <begin position="171"/>
        <end position="291"/>
    </location>
</feature>